<proteinExistence type="predicted"/>
<name>A0A9P7H0V1_9HYPO</name>
<sequence>MSSIRSLIALVAIGLFSTGASSGPCKPSVSASISAEATTHTGTAIDNTSTFPTQGSASSSIMIEESSTAIAHPTTTSEALVVSTTAQPTTSISVCHIENPTNYIRNPSFESPTPSSEDSAIPWTVRSNAEFKHQSDGKPAHSGNYMVTVGLQNPRFDDSGEVSQQVTGLTVGSWYRASYYWTPTYISNPTWNNRCYISVTAGASHSSYKDNYVSYTNPGEFSQRSFDFKASSSDLKLLFYVWCDYDDIRVDYFILDDFELVEICPPLESQAPI</sequence>
<accession>A0A9P7H0V1</accession>
<protein>
    <recommendedName>
        <fullName evidence="4">CBM-cenC domain-containing protein</fullName>
    </recommendedName>
</protein>
<feature type="signal peptide" evidence="1">
    <location>
        <begin position="1"/>
        <end position="22"/>
    </location>
</feature>
<gene>
    <name evidence="2" type="ORF">KAF25_002327</name>
</gene>
<organism evidence="2 3">
    <name type="scientific">Fusarium avenaceum</name>
    <dbReference type="NCBI Taxonomy" id="40199"/>
    <lineage>
        <taxon>Eukaryota</taxon>
        <taxon>Fungi</taxon>
        <taxon>Dikarya</taxon>
        <taxon>Ascomycota</taxon>
        <taxon>Pezizomycotina</taxon>
        <taxon>Sordariomycetes</taxon>
        <taxon>Hypocreomycetidae</taxon>
        <taxon>Hypocreales</taxon>
        <taxon>Nectriaceae</taxon>
        <taxon>Fusarium</taxon>
        <taxon>Fusarium tricinctum species complex</taxon>
    </lineage>
</organism>
<dbReference type="AlphaFoldDB" id="A0A9P7H0V1"/>
<comment type="caution">
    <text evidence="2">The sequence shown here is derived from an EMBL/GenBank/DDBJ whole genome shotgun (WGS) entry which is preliminary data.</text>
</comment>
<reference evidence="2" key="1">
    <citation type="submission" date="2021-04" db="EMBL/GenBank/DDBJ databases">
        <title>Draft genome of Fusarium avenaceum strain F156N33, isolated from an atmospheric sample in Virginia.</title>
        <authorList>
            <person name="Yang S."/>
            <person name="Vinatzer B.A."/>
            <person name="Coleman J."/>
        </authorList>
    </citation>
    <scope>NUCLEOTIDE SEQUENCE</scope>
    <source>
        <strain evidence="2">F156N33</strain>
    </source>
</reference>
<feature type="chain" id="PRO_5040205608" description="CBM-cenC domain-containing protein" evidence="1">
    <location>
        <begin position="23"/>
        <end position="273"/>
    </location>
</feature>
<evidence type="ECO:0000313" key="3">
    <source>
        <dbReference type="Proteomes" id="UP000782241"/>
    </source>
</evidence>
<dbReference type="Gene3D" id="2.60.120.260">
    <property type="entry name" value="Galactose-binding domain-like"/>
    <property type="match status" value="1"/>
</dbReference>
<dbReference type="Proteomes" id="UP000782241">
    <property type="component" value="Unassembled WGS sequence"/>
</dbReference>
<dbReference type="EMBL" id="JAGPUO010000011">
    <property type="protein sequence ID" value="KAG5659768.1"/>
    <property type="molecule type" value="Genomic_DNA"/>
</dbReference>
<keyword evidence="1" id="KW-0732">Signal</keyword>
<keyword evidence="3" id="KW-1185">Reference proteome</keyword>
<evidence type="ECO:0000256" key="1">
    <source>
        <dbReference type="SAM" id="SignalP"/>
    </source>
</evidence>
<evidence type="ECO:0008006" key="4">
    <source>
        <dbReference type="Google" id="ProtNLM"/>
    </source>
</evidence>
<evidence type="ECO:0000313" key="2">
    <source>
        <dbReference type="EMBL" id="KAG5659768.1"/>
    </source>
</evidence>